<feature type="transmembrane region" description="Helical" evidence="1">
    <location>
        <begin position="403"/>
        <end position="421"/>
    </location>
</feature>
<keyword evidence="1" id="KW-1133">Transmembrane helix</keyword>
<feature type="transmembrane region" description="Helical" evidence="1">
    <location>
        <begin position="354"/>
        <end position="375"/>
    </location>
</feature>
<proteinExistence type="predicted"/>
<reference evidence="2" key="1">
    <citation type="submission" date="2021-07" db="EMBL/GenBank/DDBJ databases">
        <title>Prevalence and characterization of methicillin-resistant Macrococcus spp. in food producing animals and meat in Switzerland in 2019.</title>
        <authorList>
            <person name="Keller J.E."/>
            <person name="Schwendener S."/>
            <person name="Neuenschwander J."/>
            <person name="Overesch G."/>
            <person name="Perreten V."/>
        </authorList>
    </citation>
    <scope>NUCLEOTIDE SEQUENCE</scope>
    <source>
        <strain evidence="2">19Msa1099</strain>
    </source>
</reference>
<accession>A0AAT9P3Y5</accession>
<feature type="transmembrane region" description="Helical" evidence="1">
    <location>
        <begin position="314"/>
        <end position="334"/>
    </location>
</feature>
<feature type="transmembrane region" description="Helical" evidence="1">
    <location>
        <begin position="222"/>
        <end position="242"/>
    </location>
</feature>
<dbReference type="EMBL" id="CP079955">
    <property type="protein sequence ID" value="QYA31961.1"/>
    <property type="molecule type" value="Genomic_DNA"/>
</dbReference>
<protein>
    <submittedName>
        <fullName evidence="2">Uncharacterized protein</fullName>
    </submittedName>
</protein>
<evidence type="ECO:0000313" key="2">
    <source>
        <dbReference type="EMBL" id="QYA31961.1"/>
    </source>
</evidence>
<organism evidence="2">
    <name type="scientific">Macrococcus psychrotolerans</name>
    <dbReference type="NCBI Taxonomy" id="3039389"/>
    <lineage>
        <taxon>Bacteria</taxon>
        <taxon>Bacillati</taxon>
        <taxon>Bacillota</taxon>
        <taxon>Bacilli</taxon>
        <taxon>Bacillales</taxon>
        <taxon>Staphylococcaceae</taxon>
        <taxon>Macrococcus</taxon>
    </lineage>
</organism>
<keyword evidence="1" id="KW-0472">Membrane</keyword>
<evidence type="ECO:0000256" key="1">
    <source>
        <dbReference type="SAM" id="Phobius"/>
    </source>
</evidence>
<gene>
    <name evidence="2" type="ORF">KYI10_06060</name>
</gene>
<feature type="transmembrane region" description="Helical" evidence="1">
    <location>
        <begin position="262"/>
        <end position="284"/>
    </location>
</feature>
<sequence>MTNEILEEYINEKLNINNMDAVNYSIDSIKLYYDKFVDITQSKDDQAIDLFKDFEFEQLLESCNNLSSRHVPYSRITDLVFKEEKEYSSTEMREIATFPTLFKGAFLEWLEKEYSSVGFSDDITKEEVYGIKDGGDTKSLDEKFKLSEIKKNLDGIENIYKIIEHLELAIKQKQGLYDKQKVQLEEFDSKIYEFDLVLKGYDDDIEGSLKVVNQIKEDKNQIYTQFVAILGIFTSIMFALIGGFNELTTLAMSVKDTPVPKLLIFMSLLMLGITLLVFMSYSAVSKLTGLKLKSCQCSDDEECRCLFREKHPTVFYTSFFLICIMMTGFLLGAFYDKNPKINPTIDLAHINGYIIPLVLLLIFLIIVSVLIYKIVFSKQLELPREISIEEANYHINKLNNRMIALWVVVTILLGLTIIQLIL</sequence>
<keyword evidence="1" id="KW-0812">Transmembrane</keyword>
<name>A0AAT9P3Y5_9STAP</name>
<dbReference type="AlphaFoldDB" id="A0AAT9P3Y5"/>